<feature type="region of interest" description="Disordered" evidence="1">
    <location>
        <begin position="1"/>
        <end position="61"/>
    </location>
</feature>
<dbReference type="Pfam" id="PF07238">
    <property type="entry name" value="PilZ"/>
    <property type="match status" value="1"/>
</dbReference>
<proteinExistence type="predicted"/>
<dbReference type="KEGG" id="acoa:RB602_12025"/>
<evidence type="ECO:0000256" key="1">
    <source>
        <dbReference type="SAM" id="MobiDB-lite"/>
    </source>
</evidence>
<dbReference type="GO" id="GO:0035438">
    <property type="term" value="F:cyclic-di-GMP binding"/>
    <property type="evidence" value="ECO:0007669"/>
    <property type="project" value="InterPro"/>
</dbReference>
<dbReference type="InterPro" id="IPR009875">
    <property type="entry name" value="PilZ_domain"/>
</dbReference>
<reference evidence="3 4" key="1">
    <citation type="submission" date="2023-10" db="EMBL/GenBank/DDBJ databases">
        <title>Complete genome sequence of a Sphingomonadaceae bacterium.</title>
        <authorList>
            <person name="Yan C."/>
        </authorList>
    </citation>
    <scope>NUCLEOTIDE SEQUENCE [LARGE SCALE GENOMIC DNA]</scope>
    <source>
        <strain evidence="3 4">SCSIO 66989</strain>
    </source>
</reference>
<evidence type="ECO:0000259" key="2">
    <source>
        <dbReference type="Pfam" id="PF07238"/>
    </source>
</evidence>
<name>A0AA97I0Q0_9SPHN</name>
<keyword evidence="4" id="KW-1185">Reference proteome</keyword>
<feature type="compositionally biased region" description="Polar residues" evidence="1">
    <location>
        <begin position="43"/>
        <end position="55"/>
    </location>
</feature>
<dbReference type="RefSeq" id="WP_317080826.1">
    <property type="nucleotide sequence ID" value="NZ_CP136594.1"/>
</dbReference>
<gene>
    <name evidence="3" type="ORF">RB602_12025</name>
</gene>
<organism evidence="3 4">
    <name type="scientific">Alterisphingorhabdus coralli</name>
    <dbReference type="NCBI Taxonomy" id="3071408"/>
    <lineage>
        <taxon>Bacteria</taxon>
        <taxon>Pseudomonadati</taxon>
        <taxon>Pseudomonadota</taxon>
        <taxon>Alphaproteobacteria</taxon>
        <taxon>Sphingomonadales</taxon>
        <taxon>Sphingomonadaceae</taxon>
        <taxon>Alterisphingorhabdus (ex Yan et al. 2024)</taxon>
    </lineage>
</organism>
<evidence type="ECO:0000313" key="3">
    <source>
        <dbReference type="EMBL" id="WOE74568.1"/>
    </source>
</evidence>
<accession>A0AA97I0Q0</accession>
<protein>
    <submittedName>
        <fullName evidence="3">PilZ domain-containing protein</fullName>
    </submittedName>
</protein>
<feature type="domain" description="PilZ" evidence="2">
    <location>
        <begin position="71"/>
        <end position="136"/>
    </location>
</feature>
<dbReference type="EMBL" id="CP136594">
    <property type="protein sequence ID" value="WOE74568.1"/>
    <property type="molecule type" value="Genomic_DNA"/>
</dbReference>
<dbReference type="AlphaFoldDB" id="A0AA97I0Q0"/>
<dbReference type="Proteomes" id="UP001302429">
    <property type="component" value="Chromosome"/>
</dbReference>
<sequence length="182" mass="20134">MSRVFARSASPHQPPHGRALGFGASTPPAAPSPPGPDDRQTEDSAQQQARNQAEPRSSRLMRLRLDHPRFGLIDANIRNVSTHGMGGITDAKLSAGDTVQLCLHDRASVSAEVRWTRQERNRTAFGLRSEEPLDPASFAAKNDSATNARNWDDTVLKPLDEHHVYTRFRPVIAAKRPGFRRV</sequence>
<evidence type="ECO:0000313" key="4">
    <source>
        <dbReference type="Proteomes" id="UP001302429"/>
    </source>
</evidence>